<evidence type="ECO:0000313" key="3">
    <source>
        <dbReference type="Proteomes" id="UP001597549"/>
    </source>
</evidence>
<sequence length="135" mass="15291">MNFRKHISTILASLILLANLSLSFSVHYCKDEIAAISFQYQNEEPCIEKETACCAQEASHDDCCSDKHIQVEKKTDDVLVKTFQLNLQPAVLNATWKPNFITSVSESSISNDVAYYCESHAPPFYKLYCQLVLYA</sequence>
<evidence type="ECO:0000256" key="1">
    <source>
        <dbReference type="SAM" id="SignalP"/>
    </source>
</evidence>
<keyword evidence="1" id="KW-0732">Signal</keyword>
<dbReference type="Pfam" id="PF26622">
    <property type="entry name" value="DUF8199"/>
    <property type="match status" value="1"/>
</dbReference>
<dbReference type="EMBL" id="JBHUOL010000022">
    <property type="protein sequence ID" value="MFD2909997.1"/>
    <property type="molecule type" value="Genomic_DNA"/>
</dbReference>
<keyword evidence="3" id="KW-1185">Reference proteome</keyword>
<feature type="chain" id="PRO_5045183415" evidence="1">
    <location>
        <begin position="29"/>
        <end position="135"/>
    </location>
</feature>
<protein>
    <submittedName>
        <fullName evidence="2">Uncharacterized protein</fullName>
    </submittedName>
</protein>
<proteinExistence type="predicted"/>
<organism evidence="2 3">
    <name type="scientific">Flavobacterium ardleyense</name>
    <dbReference type="NCBI Taxonomy" id="2038737"/>
    <lineage>
        <taxon>Bacteria</taxon>
        <taxon>Pseudomonadati</taxon>
        <taxon>Bacteroidota</taxon>
        <taxon>Flavobacteriia</taxon>
        <taxon>Flavobacteriales</taxon>
        <taxon>Flavobacteriaceae</taxon>
        <taxon>Flavobacterium</taxon>
    </lineage>
</organism>
<evidence type="ECO:0000313" key="2">
    <source>
        <dbReference type="EMBL" id="MFD2909997.1"/>
    </source>
</evidence>
<dbReference type="InterPro" id="IPR058512">
    <property type="entry name" value="DUF8199"/>
</dbReference>
<comment type="caution">
    <text evidence="2">The sequence shown here is derived from an EMBL/GenBank/DDBJ whole genome shotgun (WGS) entry which is preliminary data.</text>
</comment>
<dbReference type="RefSeq" id="WP_379809050.1">
    <property type="nucleotide sequence ID" value="NZ_JBHUOL010000022.1"/>
</dbReference>
<dbReference type="Proteomes" id="UP001597549">
    <property type="component" value="Unassembled WGS sequence"/>
</dbReference>
<feature type="signal peptide" evidence="1">
    <location>
        <begin position="1"/>
        <end position="28"/>
    </location>
</feature>
<name>A0ABW5ZB59_9FLAO</name>
<accession>A0ABW5ZB59</accession>
<gene>
    <name evidence="2" type="ORF">ACFSX9_14780</name>
</gene>
<reference evidence="3" key="1">
    <citation type="journal article" date="2019" name="Int. J. Syst. Evol. Microbiol.">
        <title>The Global Catalogue of Microorganisms (GCM) 10K type strain sequencing project: providing services to taxonomists for standard genome sequencing and annotation.</title>
        <authorList>
            <consortium name="The Broad Institute Genomics Platform"/>
            <consortium name="The Broad Institute Genome Sequencing Center for Infectious Disease"/>
            <person name="Wu L."/>
            <person name="Ma J."/>
        </authorList>
    </citation>
    <scope>NUCLEOTIDE SEQUENCE [LARGE SCALE GENOMIC DNA]</scope>
    <source>
        <strain evidence="3">KCTC 52644</strain>
    </source>
</reference>
<dbReference type="NCBIfam" id="NF047658">
    <property type="entry name" value="HYC_CC_PP"/>
    <property type="match status" value="1"/>
</dbReference>
<dbReference type="InterPro" id="IPR058060">
    <property type="entry name" value="HYC_CC_PP"/>
</dbReference>